<dbReference type="RefSeq" id="WP_173213146.1">
    <property type="nucleotide sequence ID" value="NZ_CP053921.1"/>
</dbReference>
<protein>
    <recommendedName>
        <fullName evidence="4">Transmembrane protein</fullName>
    </recommendedName>
</protein>
<reference evidence="2 3" key="1">
    <citation type="submission" date="2020-05" db="EMBL/GenBank/DDBJ databases">
        <title>Erythrobacter mangrovi sp. nov., isolated from rhizosphere soil of mangrove plant (Kandelia candel).</title>
        <authorList>
            <person name="Ye Y.H."/>
        </authorList>
    </citation>
    <scope>NUCLEOTIDE SEQUENCE [LARGE SCALE GENOMIC DNA]</scope>
    <source>
        <strain evidence="2 3">EB310</strain>
    </source>
</reference>
<sequence length="138" mass="15062">MASKPTAKMRYLRTHIALSVLYLALVALASYFVPDDAAPTPGVILWGLLPGLVIVGWIWNMGRYLLEMEDEYLRMLETRKALIATGLTLAICGGWGLVELFAQVPRLPMFFVFPIWCLGLAVGEIANKVTSGSDGGCS</sequence>
<keyword evidence="1" id="KW-0812">Transmembrane</keyword>
<dbReference type="EMBL" id="CP053921">
    <property type="protein sequence ID" value="QKG70801.1"/>
    <property type="molecule type" value="Genomic_DNA"/>
</dbReference>
<feature type="transmembrane region" description="Helical" evidence="1">
    <location>
        <begin position="12"/>
        <end position="31"/>
    </location>
</feature>
<name>A0A7D4B963_9SPHN</name>
<accession>A0A7D4B963</accession>
<evidence type="ECO:0000256" key="1">
    <source>
        <dbReference type="SAM" id="Phobius"/>
    </source>
</evidence>
<dbReference type="KEGG" id="emv:HQR01_05120"/>
<dbReference type="Proteomes" id="UP000504693">
    <property type="component" value="Chromosome"/>
</dbReference>
<keyword evidence="3" id="KW-1185">Reference proteome</keyword>
<keyword evidence="1" id="KW-1133">Transmembrane helix</keyword>
<evidence type="ECO:0008006" key="4">
    <source>
        <dbReference type="Google" id="ProtNLM"/>
    </source>
</evidence>
<dbReference type="AlphaFoldDB" id="A0A7D4B963"/>
<evidence type="ECO:0000313" key="3">
    <source>
        <dbReference type="Proteomes" id="UP000504693"/>
    </source>
</evidence>
<gene>
    <name evidence="2" type="ORF">HQR01_05120</name>
</gene>
<feature type="transmembrane region" description="Helical" evidence="1">
    <location>
        <begin position="43"/>
        <end position="60"/>
    </location>
</feature>
<evidence type="ECO:0000313" key="2">
    <source>
        <dbReference type="EMBL" id="QKG70801.1"/>
    </source>
</evidence>
<feature type="transmembrane region" description="Helical" evidence="1">
    <location>
        <begin position="81"/>
        <end position="101"/>
    </location>
</feature>
<proteinExistence type="predicted"/>
<keyword evidence="1" id="KW-0472">Membrane</keyword>
<organism evidence="2 3">
    <name type="scientific">Erythrobacter mangrovi</name>
    <dbReference type="NCBI Taxonomy" id="2739433"/>
    <lineage>
        <taxon>Bacteria</taxon>
        <taxon>Pseudomonadati</taxon>
        <taxon>Pseudomonadota</taxon>
        <taxon>Alphaproteobacteria</taxon>
        <taxon>Sphingomonadales</taxon>
        <taxon>Erythrobacteraceae</taxon>
        <taxon>Erythrobacter/Porphyrobacter group</taxon>
        <taxon>Erythrobacter</taxon>
    </lineage>
</organism>